<dbReference type="AlphaFoldDB" id="A0A1H7GC13"/>
<gene>
    <name evidence="2" type="ORF">SAMN05444515_101498</name>
</gene>
<keyword evidence="1" id="KW-0812">Transmembrane</keyword>
<evidence type="ECO:0000313" key="3">
    <source>
        <dbReference type="Proteomes" id="UP000199256"/>
    </source>
</evidence>
<evidence type="ECO:0000313" key="2">
    <source>
        <dbReference type="EMBL" id="SEK35816.1"/>
    </source>
</evidence>
<name>A0A1H7GC13_9GAMM</name>
<protein>
    <submittedName>
        <fullName evidence="2">Uncharacterized protein</fullName>
    </submittedName>
</protein>
<dbReference type="OrthoDB" id="8005151at2"/>
<reference evidence="3" key="1">
    <citation type="submission" date="2016-10" db="EMBL/GenBank/DDBJ databases">
        <authorList>
            <person name="Varghese N."/>
            <person name="Submissions S."/>
        </authorList>
    </citation>
    <scope>NUCLEOTIDE SEQUENCE [LARGE SCALE GENOMIC DNA]</scope>
    <source>
        <strain evidence="3">DSM 241</strain>
    </source>
</reference>
<feature type="transmembrane region" description="Helical" evidence="1">
    <location>
        <begin position="6"/>
        <end position="28"/>
    </location>
</feature>
<proteinExistence type="predicted"/>
<keyword evidence="3" id="KW-1185">Reference proteome</keyword>
<evidence type="ECO:0000256" key="1">
    <source>
        <dbReference type="SAM" id="Phobius"/>
    </source>
</evidence>
<dbReference type="RefSeq" id="WP_090250369.1">
    <property type="nucleotide sequence ID" value="NZ_FOAA01000001.1"/>
</dbReference>
<keyword evidence="1" id="KW-0472">Membrane</keyword>
<feature type="transmembrane region" description="Helical" evidence="1">
    <location>
        <begin position="40"/>
        <end position="58"/>
    </location>
</feature>
<keyword evidence="1" id="KW-1133">Transmembrane helix</keyword>
<dbReference type="Proteomes" id="UP000199256">
    <property type="component" value="Unassembled WGS sequence"/>
</dbReference>
<sequence length="87" mass="9678">MSELFATGHIVDLILVAMLLEGALLFWWHRRTGRGFPVDLIATTLLAGGFLLLALRAALTGSAWPWVALWLFAGLVAHLADLRRRLR</sequence>
<accession>A0A1H7GC13</accession>
<dbReference type="STRING" id="1396821.SAMN05444515_101498"/>
<organism evidence="2 3">
    <name type="scientific">Ectothiorhodospira marina</name>
    <dbReference type="NCBI Taxonomy" id="1396821"/>
    <lineage>
        <taxon>Bacteria</taxon>
        <taxon>Pseudomonadati</taxon>
        <taxon>Pseudomonadota</taxon>
        <taxon>Gammaproteobacteria</taxon>
        <taxon>Chromatiales</taxon>
        <taxon>Ectothiorhodospiraceae</taxon>
        <taxon>Ectothiorhodospira</taxon>
    </lineage>
</organism>
<dbReference type="EMBL" id="FOAA01000001">
    <property type="protein sequence ID" value="SEK35816.1"/>
    <property type="molecule type" value="Genomic_DNA"/>
</dbReference>
<feature type="transmembrane region" description="Helical" evidence="1">
    <location>
        <begin position="64"/>
        <end position="82"/>
    </location>
</feature>